<evidence type="ECO:0000256" key="8">
    <source>
        <dbReference type="ARBA" id="ARBA00023136"/>
    </source>
</evidence>
<dbReference type="InterPro" id="IPR000719">
    <property type="entry name" value="Prot_kinase_dom"/>
</dbReference>
<evidence type="ECO:0000256" key="4">
    <source>
        <dbReference type="ARBA" id="ARBA00022692"/>
    </source>
</evidence>
<dbReference type="Proteomes" id="UP000481153">
    <property type="component" value="Unassembled WGS sequence"/>
</dbReference>
<dbReference type="FunFam" id="3.40.50.300:FF:001480">
    <property type="entry name" value="ABC transporter"/>
    <property type="match status" value="1"/>
</dbReference>
<protein>
    <recommendedName>
        <fullName evidence="15">Protein kinase domain-containing protein</fullName>
    </recommendedName>
</protein>
<evidence type="ECO:0000256" key="9">
    <source>
        <dbReference type="SAM" id="MobiDB-lite"/>
    </source>
</evidence>
<dbReference type="GO" id="GO:0140359">
    <property type="term" value="F:ABC-type transporter activity"/>
    <property type="evidence" value="ECO:0007669"/>
    <property type="project" value="InterPro"/>
</dbReference>
<name>A0A6G0WR91_9STRA</name>
<gene>
    <name evidence="13" type="ORF">Ae201684_012560</name>
</gene>
<organism evidence="13 14">
    <name type="scientific">Aphanomyces euteiches</name>
    <dbReference type="NCBI Taxonomy" id="100861"/>
    <lineage>
        <taxon>Eukaryota</taxon>
        <taxon>Sar</taxon>
        <taxon>Stramenopiles</taxon>
        <taxon>Oomycota</taxon>
        <taxon>Saprolegniomycetes</taxon>
        <taxon>Saprolegniales</taxon>
        <taxon>Verrucalvaceae</taxon>
        <taxon>Aphanomyces</taxon>
    </lineage>
</organism>
<proteinExistence type="inferred from homology"/>
<dbReference type="Gene3D" id="1.10.510.10">
    <property type="entry name" value="Transferase(Phosphotransferase) domain 1"/>
    <property type="match status" value="1"/>
</dbReference>
<dbReference type="Pfam" id="PF01061">
    <property type="entry name" value="ABC2_membrane"/>
    <property type="match status" value="1"/>
</dbReference>
<dbReference type="PANTHER" id="PTHR48041:SF139">
    <property type="entry name" value="PROTEIN SCARLET"/>
    <property type="match status" value="1"/>
</dbReference>
<feature type="domain" description="ABC transporter" evidence="12">
    <location>
        <begin position="453"/>
        <end position="696"/>
    </location>
</feature>
<keyword evidence="6" id="KW-0067">ATP-binding</keyword>
<sequence length="1032" mass="115414">MGHCLSSEVMPDLSTVSTTPRRSHRATNQSKFHMDEPQDLAIDWSQFQALVPLRQAFFIPPQSIQHVQELPSNMHAACRVYIDGEAITLKAALQDSSDEQEMLQALVREIKHMSRIHHPNIVDFRGFTVVKPFGLCAAFETMQSKSLWDLLCHSTMAARLSWPKQKIQYAIEVCRALEYMHSLRPKLIHRNVKASKVCLNHGYRIAKLSGFDMARNQTFERTMAKAGSSDIQWSAPELLIDGDYSELVDIYAFGVLLVELDTCQVPLQDVARGMSELQLRTVLRTGRLRPAPSAKCPPEVANVIKHCLQFDPRNRPSSSRLLKMLLTAQASLNNLSSTMFHGVSCQVSMDPVESLRRKSSFPVLQCDDFIHIHHAAISSTVFVVFEIVEKSRTIVVNLPAFHTTDVDLVIVNFEFYKVIMDTKSINSTPAAYDCFVTVETPRPSVYAAPKMLLEWQNICLTVKAKSPEAVKTILREVHGSAAPGQLVVIMGPSGAGKTSLLNVISGRNTSFTGSVLVNGHPWTKQMNKFASYVLQDDIFYHSLTVREHLMFQAQFRMGRDFTPEQRTNRVDYVIDELGLTKCRDTIIGNARVRGISGGERKRLSFATEILTNPSLLFVDEPTSGLDSCMAESVVQQLQKLAHDDGRTVVATIHQPSSELFTLFDQLYLLSDGQTIYNGPATEAVAYFSSQGMECPLYMNPTDYFMKQIIVLNPQAAERVATLADAWRNHVPAVSTTVENHETALLLTDRRTTYLSSPAQFVVLCQRNVIRLLRDTMAFQARAFASLFIAIIVGLIYLQLDLSQTSVQSYTGVIFFVIVNQFFSAVNPEFLSVPFELPILTREYRGGLYHIWVWYAAKNISELAFQLFFPMLFLVPLYFMVGFANDATLFFSFYLFVVLIGSSAVGLGYLVSSFARTPELAPIFGIVIILPFMIFGGLFINTDNTPSYLTWLEAISPMKYGFRGMSRAYWSTIDSIPCNAGESCAFSNGTQVLSSLGLDHGSPAADMGYLLAINIGFRLGGLAFVLYNTRRKA</sequence>
<evidence type="ECO:0000256" key="7">
    <source>
        <dbReference type="ARBA" id="ARBA00022989"/>
    </source>
</evidence>
<dbReference type="Pfam" id="PF00005">
    <property type="entry name" value="ABC_tran"/>
    <property type="match status" value="1"/>
</dbReference>
<evidence type="ECO:0000259" key="11">
    <source>
        <dbReference type="PROSITE" id="PS50011"/>
    </source>
</evidence>
<feature type="transmembrane region" description="Helical" evidence="10">
    <location>
        <begin position="776"/>
        <end position="797"/>
    </location>
</feature>
<dbReference type="InterPro" id="IPR003439">
    <property type="entry name" value="ABC_transporter-like_ATP-bd"/>
</dbReference>
<evidence type="ECO:0000256" key="6">
    <source>
        <dbReference type="ARBA" id="ARBA00022840"/>
    </source>
</evidence>
<evidence type="ECO:0000256" key="2">
    <source>
        <dbReference type="ARBA" id="ARBA00008171"/>
    </source>
</evidence>
<dbReference type="Pfam" id="PF07714">
    <property type="entry name" value="PK_Tyr_Ser-Thr"/>
    <property type="match status" value="1"/>
</dbReference>
<dbReference type="Gene3D" id="3.40.50.300">
    <property type="entry name" value="P-loop containing nucleotide triphosphate hydrolases"/>
    <property type="match status" value="1"/>
</dbReference>
<dbReference type="Pfam" id="PF19055">
    <property type="entry name" value="ABC2_membrane_7"/>
    <property type="match status" value="1"/>
</dbReference>
<dbReference type="AlphaFoldDB" id="A0A6G0WR91"/>
<dbReference type="PANTHER" id="PTHR48041">
    <property type="entry name" value="ABC TRANSPORTER G FAMILY MEMBER 28"/>
    <property type="match status" value="1"/>
</dbReference>
<dbReference type="InterPro" id="IPR001245">
    <property type="entry name" value="Ser-Thr/Tyr_kinase_cat_dom"/>
</dbReference>
<dbReference type="InterPro" id="IPR011009">
    <property type="entry name" value="Kinase-like_dom_sf"/>
</dbReference>
<evidence type="ECO:0000256" key="3">
    <source>
        <dbReference type="ARBA" id="ARBA00022448"/>
    </source>
</evidence>
<reference evidence="13 14" key="1">
    <citation type="submission" date="2019-07" db="EMBL/GenBank/DDBJ databases">
        <title>Genomics analysis of Aphanomyces spp. identifies a new class of oomycete effector associated with host adaptation.</title>
        <authorList>
            <person name="Gaulin E."/>
        </authorList>
    </citation>
    <scope>NUCLEOTIDE SEQUENCE [LARGE SCALE GENOMIC DNA]</scope>
    <source>
        <strain evidence="13 14">ATCC 201684</strain>
    </source>
</reference>
<feature type="transmembrane region" description="Helical" evidence="10">
    <location>
        <begin position="862"/>
        <end position="882"/>
    </location>
</feature>
<evidence type="ECO:0000313" key="14">
    <source>
        <dbReference type="Proteomes" id="UP000481153"/>
    </source>
</evidence>
<dbReference type="PROSITE" id="PS50893">
    <property type="entry name" value="ABC_TRANSPORTER_2"/>
    <property type="match status" value="1"/>
</dbReference>
<evidence type="ECO:0008006" key="15">
    <source>
        <dbReference type="Google" id="ProtNLM"/>
    </source>
</evidence>
<feature type="region of interest" description="Disordered" evidence="9">
    <location>
        <begin position="1"/>
        <end position="32"/>
    </location>
</feature>
<feature type="transmembrane region" description="Helical" evidence="10">
    <location>
        <begin position="922"/>
        <end position="939"/>
    </location>
</feature>
<dbReference type="GO" id="GO:0004672">
    <property type="term" value="F:protein kinase activity"/>
    <property type="evidence" value="ECO:0007669"/>
    <property type="project" value="InterPro"/>
</dbReference>
<feature type="transmembrane region" description="Helical" evidence="10">
    <location>
        <begin position="1006"/>
        <end position="1026"/>
    </location>
</feature>
<dbReference type="GO" id="GO:0016020">
    <property type="term" value="C:membrane"/>
    <property type="evidence" value="ECO:0007669"/>
    <property type="project" value="UniProtKB-SubCell"/>
</dbReference>
<keyword evidence="3" id="KW-0813">Transport</keyword>
<evidence type="ECO:0000256" key="5">
    <source>
        <dbReference type="ARBA" id="ARBA00022741"/>
    </source>
</evidence>
<keyword evidence="7 10" id="KW-1133">Transmembrane helix</keyword>
<dbReference type="InterPro" id="IPR050352">
    <property type="entry name" value="ABCG_transporters"/>
</dbReference>
<dbReference type="PROSITE" id="PS50011">
    <property type="entry name" value="PROTEIN_KINASE_DOM"/>
    <property type="match status" value="1"/>
</dbReference>
<dbReference type="InterPro" id="IPR027417">
    <property type="entry name" value="P-loop_NTPase"/>
</dbReference>
<dbReference type="InterPro" id="IPR013525">
    <property type="entry name" value="ABC2_TM"/>
</dbReference>
<evidence type="ECO:0000256" key="1">
    <source>
        <dbReference type="ARBA" id="ARBA00004141"/>
    </source>
</evidence>
<dbReference type="InterPro" id="IPR043926">
    <property type="entry name" value="ABCG_dom"/>
</dbReference>
<dbReference type="EMBL" id="VJMJ01000159">
    <property type="protein sequence ID" value="KAF0729921.1"/>
    <property type="molecule type" value="Genomic_DNA"/>
</dbReference>
<comment type="caution">
    <text evidence="13">The sequence shown here is derived from an EMBL/GenBank/DDBJ whole genome shotgun (WGS) entry which is preliminary data.</text>
</comment>
<feature type="domain" description="Protein kinase" evidence="11">
    <location>
        <begin position="47"/>
        <end position="332"/>
    </location>
</feature>
<comment type="similarity">
    <text evidence="2">Belongs to the protein kinase superfamily. TKL Ser/Thr protein kinase family. ROCO subfamily.</text>
</comment>
<dbReference type="GO" id="GO:0005524">
    <property type="term" value="F:ATP binding"/>
    <property type="evidence" value="ECO:0007669"/>
    <property type="project" value="UniProtKB-KW"/>
</dbReference>
<feature type="compositionally biased region" description="Polar residues" evidence="9">
    <location>
        <begin position="14"/>
        <end position="31"/>
    </location>
</feature>
<comment type="subcellular location">
    <subcellularLocation>
        <location evidence="1">Membrane</location>
        <topology evidence="1">Multi-pass membrane protein</topology>
    </subcellularLocation>
</comment>
<dbReference type="VEuPathDB" id="FungiDB:AeMF1_002609"/>
<dbReference type="PROSITE" id="PS00211">
    <property type="entry name" value="ABC_TRANSPORTER_1"/>
    <property type="match status" value="1"/>
</dbReference>
<accession>A0A6G0WR91</accession>
<keyword evidence="14" id="KW-1185">Reference proteome</keyword>
<dbReference type="GO" id="GO:0016887">
    <property type="term" value="F:ATP hydrolysis activity"/>
    <property type="evidence" value="ECO:0007669"/>
    <property type="project" value="InterPro"/>
</dbReference>
<dbReference type="CDD" id="cd03213">
    <property type="entry name" value="ABCG_EPDR"/>
    <property type="match status" value="1"/>
</dbReference>
<dbReference type="InterPro" id="IPR017871">
    <property type="entry name" value="ABC_transporter-like_CS"/>
</dbReference>
<evidence type="ECO:0000313" key="13">
    <source>
        <dbReference type="EMBL" id="KAF0729921.1"/>
    </source>
</evidence>
<keyword evidence="8 10" id="KW-0472">Membrane</keyword>
<evidence type="ECO:0000256" key="10">
    <source>
        <dbReference type="SAM" id="Phobius"/>
    </source>
</evidence>
<dbReference type="SMART" id="SM00382">
    <property type="entry name" value="AAA"/>
    <property type="match status" value="1"/>
</dbReference>
<feature type="transmembrane region" description="Helical" evidence="10">
    <location>
        <begin position="888"/>
        <end position="910"/>
    </location>
</feature>
<keyword evidence="4 10" id="KW-0812">Transmembrane</keyword>
<evidence type="ECO:0000259" key="12">
    <source>
        <dbReference type="PROSITE" id="PS50893"/>
    </source>
</evidence>
<dbReference type="SUPFAM" id="SSF52540">
    <property type="entry name" value="P-loop containing nucleoside triphosphate hydrolases"/>
    <property type="match status" value="1"/>
</dbReference>
<dbReference type="SUPFAM" id="SSF56112">
    <property type="entry name" value="Protein kinase-like (PK-like)"/>
    <property type="match status" value="1"/>
</dbReference>
<keyword evidence="5" id="KW-0547">Nucleotide-binding</keyword>
<dbReference type="InterPro" id="IPR003593">
    <property type="entry name" value="AAA+_ATPase"/>
</dbReference>